<proteinExistence type="predicted"/>
<gene>
    <name evidence="2" type="ORF">NP493_457g02017</name>
</gene>
<dbReference type="Pfam" id="PF22581">
    <property type="entry name" value="CIMIP3"/>
    <property type="match status" value="1"/>
</dbReference>
<accession>A0AAD9KZ80</accession>
<dbReference type="AlphaFoldDB" id="A0AAD9KZ80"/>
<protein>
    <submittedName>
        <fullName evidence="2">Uncharacterized protein</fullName>
    </submittedName>
</protein>
<dbReference type="InterPro" id="IPR054446">
    <property type="entry name" value="CIMIP3-like"/>
</dbReference>
<evidence type="ECO:0000313" key="3">
    <source>
        <dbReference type="Proteomes" id="UP001209878"/>
    </source>
</evidence>
<feature type="region of interest" description="Disordered" evidence="1">
    <location>
        <begin position="1"/>
        <end position="24"/>
    </location>
</feature>
<name>A0AAD9KZ80_RIDPI</name>
<evidence type="ECO:0000313" key="2">
    <source>
        <dbReference type="EMBL" id="KAK2180074.1"/>
    </source>
</evidence>
<sequence length="168" mass="19076">MPPWPPTCAQKPKGRNMSLQMKEPAPPVPPIGVPNVYLLGYNPDPKMVTYERLEFQRFDDMGMKNRYSRHFTHPQQGWADGPDGPYKRVFPAKRLMPGCRTYLPPFIGRDSLGCQNGFPKANSLAPFASLYKATCGAFFDENTDHRKRNFGIPPTDLVRARMRSMTAI</sequence>
<comment type="caution">
    <text evidence="2">The sequence shown here is derived from an EMBL/GenBank/DDBJ whole genome shotgun (WGS) entry which is preliminary data.</text>
</comment>
<evidence type="ECO:0000256" key="1">
    <source>
        <dbReference type="SAM" id="MobiDB-lite"/>
    </source>
</evidence>
<reference evidence="2" key="1">
    <citation type="journal article" date="2023" name="Mol. Biol. Evol.">
        <title>Third-Generation Sequencing Reveals the Adaptive Role of the Epigenome in Three Deep-Sea Polychaetes.</title>
        <authorList>
            <person name="Perez M."/>
            <person name="Aroh O."/>
            <person name="Sun Y."/>
            <person name="Lan Y."/>
            <person name="Juniper S.K."/>
            <person name="Young C.R."/>
            <person name="Angers B."/>
            <person name="Qian P.Y."/>
        </authorList>
    </citation>
    <scope>NUCLEOTIDE SEQUENCE</scope>
    <source>
        <strain evidence="2">R07B-5</strain>
    </source>
</reference>
<dbReference type="EMBL" id="JAODUO010000459">
    <property type="protein sequence ID" value="KAK2180074.1"/>
    <property type="molecule type" value="Genomic_DNA"/>
</dbReference>
<keyword evidence="3" id="KW-1185">Reference proteome</keyword>
<dbReference type="Proteomes" id="UP001209878">
    <property type="component" value="Unassembled WGS sequence"/>
</dbReference>
<organism evidence="2 3">
    <name type="scientific">Ridgeia piscesae</name>
    <name type="common">Tubeworm</name>
    <dbReference type="NCBI Taxonomy" id="27915"/>
    <lineage>
        <taxon>Eukaryota</taxon>
        <taxon>Metazoa</taxon>
        <taxon>Spiralia</taxon>
        <taxon>Lophotrochozoa</taxon>
        <taxon>Annelida</taxon>
        <taxon>Polychaeta</taxon>
        <taxon>Sedentaria</taxon>
        <taxon>Canalipalpata</taxon>
        <taxon>Sabellida</taxon>
        <taxon>Siboglinidae</taxon>
        <taxon>Ridgeia</taxon>
    </lineage>
</organism>